<name>A0A8J7KFE8_9ACTN</name>
<proteinExistence type="predicted"/>
<dbReference type="EMBL" id="JADOUF010000001">
    <property type="protein sequence ID" value="MBG6136095.1"/>
    <property type="molecule type" value="Genomic_DNA"/>
</dbReference>
<gene>
    <name evidence="2" type="ORF">IW245_002289</name>
</gene>
<dbReference type="Proteomes" id="UP000622552">
    <property type="component" value="Unassembled WGS sequence"/>
</dbReference>
<comment type="caution">
    <text evidence="2">The sequence shown here is derived from an EMBL/GenBank/DDBJ whole genome shotgun (WGS) entry which is preliminary data.</text>
</comment>
<evidence type="ECO:0000313" key="3">
    <source>
        <dbReference type="Proteomes" id="UP000622552"/>
    </source>
</evidence>
<dbReference type="AlphaFoldDB" id="A0A8J7KFE8"/>
<reference evidence="2" key="1">
    <citation type="submission" date="2020-11" db="EMBL/GenBank/DDBJ databases">
        <title>Sequencing the genomes of 1000 actinobacteria strains.</title>
        <authorList>
            <person name="Klenk H.-P."/>
        </authorList>
    </citation>
    <scope>NUCLEOTIDE SEQUENCE</scope>
    <source>
        <strain evidence="2">DSM 45356</strain>
    </source>
</reference>
<evidence type="ECO:0000313" key="2">
    <source>
        <dbReference type="EMBL" id="MBG6136095.1"/>
    </source>
</evidence>
<sequence>MTRVPSSSPRDPAVRQEADALASQHSEPSVDMSMFTHLPLGVRITNLVVTLSSAEVWIVREAALQDPGDDLI</sequence>
<feature type="region of interest" description="Disordered" evidence="1">
    <location>
        <begin position="1"/>
        <end position="29"/>
    </location>
</feature>
<keyword evidence="3" id="KW-1185">Reference proteome</keyword>
<organism evidence="2 3">
    <name type="scientific">Longispora fulva</name>
    <dbReference type="NCBI Taxonomy" id="619741"/>
    <lineage>
        <taxon>Bacteria</taxon>
        <taxon>Bacillati</taxon>
        <taxon>Actinomycetota</taxon>
        <taxon>Actinomycetes</taxon>
        <taxon>Micromonosporales</taxon>
        <taxon>Micromonosporaceae</taxon>
        <taxon>Longispora</taxon>
    </lineage>
</organism>
<evidence type="ECO:0000256" key="1">
    <source>
        <dbReference type="SAM" id="MobiDB-lite"/>
    </source>
</evidence>
<protein>
    <submittedName>
        <fullName evidence="2">Uncharacterized protein</fullName>
    </submittedName>
</protein>
<dbReference type="RefSeq" id="WP_203787398.1">
    <property type="nucleotide sequence ID" value="NZ_BONS01000001.1"/>
</dbReference>
<accession>A0A8J7KFE8</accession>